<proteinExistence type="predicted"/>
<dbReference type="EMBL" id="ML987198">
    <property type="protein sequence ID" value="KAF2246368.1"/>
    <property type="molecule type" value="Genomic_DNA"/>
</dbReference>
<evidence type="ECO:0000256" key="1">
    <source>
        <dbReference type="SAM" id="MobiDB-lite"/>
    </source>
</evidence>
<dbReference type="Proteomes" id="UP000800094">
    <property type="component" value="Unassembled WGS sequence"/>
</dbReference>
<organism evidence="2 3">
    <name type="scientific">Trematosphaeria pertusa</name>
    <dbReference type="NCBI Taxonomy" id="390896"/>
    <lineage>
        <taxon>Eukaryota</taxon>
        <taxon>Fungi</taxon>
        <taxon>Dikarya</taxon>
        <taxon>Ascomycota</taxon>
        <taxon>Pezizomycotina</taxon>
        <taxon>Dothideomycetes</taxon>
        <taxon>Pleosporomycetidae</taxon>
        <taxon>Pleosporales</taxon>
        <taxon>Massarineae</taxon>
        <taxon>Trematosphaeriaceae</taxon>
        <taxon>Trematosphaeria</taxon>
    </lineage>
</organism>
<evidence type="ECO:0000313" key="3">
    <source>
        <dbReference type="Proteomes" id="UP000800094"/>
    </source>
</evidence>
<sequence length="106" mass="12306">MSWYGAASQAPPQAYSRQPNPASFYPHTSPLPPLQPGWVWERDVNMNWWVHHEPTGQWRWASPTDPSSYPYVERTPPLPHQFLPQNRPQQPTAQNPQYLPLPLDLP</sequence>
<dbReference type="RefSeq" id="XP_033681372.1">
    <property type="nucleotide sequence ID" value="XM_033824565.1"/>
</dbReference>
<feature type="region of interest" description="Disordered" evidence="1">
    <location>
        <begin position="70"/>
        <end position="106"/>
    </location>
</feature>
<keyword evidence="3" id="KW-1185">Reference proteome</keyword>
<gene>
    <name evidence="2" type="ORF">BU26DRAFT_44443</name>
</gene>
<dbReference type="GeneID" id="54577895"/>
<feature type="region of interest" description="Disordered" evidence="1">
    <location>
        <begin position="1"/>
        <end position="28"/>
    </location>
</feature>
<dbReference type="AlphaFoldDB" id="A0A6A6I8F7"/>
<name>A0A6A6I8F7_9PLEO</name>
<protein>
    <submittedName>
        <fullName evidence="2">Uncharacterized protein</fullName>
    </submittedName>
</protein>
<feature type="compositionally biased region" description="Polar residues" evidence="1">
    <location>
        <begin position="83"/>
        <end position="97"/>
    </location>
</feature>
<reference evidence="2" key="1">
    <citation type="journal article" date="2020" name="Stud. Mycol.">
        <title>101 Dothideomycetes genomes: a test case for predicting lifestyles and emergence of pathogens.</title>
        <authorList>
            <person name="Haridas S."/>
            <person name="Albert R."/>
            <person name="Binder M."/>
            <person name="Bloem J."/>
            <person name="Labutti K."/>
            <person name="Salamov A."/>
            <person name="Andreopoulos B."/>
            <person name="Baker S."/>
            <person name="Barry K."/>
            <person name="Bills G."/>
            <person name="Bluhm B."/>
            <person name="Cannon C."/>
            <person name="Castanera R."/>
            <person name="Culley D."/>
            <person name="Daum C."/>
            <person name="Ezra D."/>
            <person name="Gonzalez J."/>
            <person name="Henrissat B."/>
            <person name="Kuo A."/>
            <person name="Liang C."/>
            <person name="Lipzen A."/>
            <person name="Lutzoni F."/>
            <person name="Magnuson J."/>
            <person name="Mondo S."/>
            <person name="Nolan M."/>
            <person name="Ohm R."/>
            <person name="Pangilinan J."/>
            <person name="Park H.-J."/>
            <person name="Ramirez L."/>
            <person name="Alfaro M."/>
            <person name="Sun H."/>
            <person name="Tritt A."/>
            <person name="Yoshinaga Y."/>
            <person name="Zwiers L.-H."/>
            <person name="Turgeon B."/>
            <person name="Goodwin S."/>
            <person name="Spatafora J."/>
            <person name="Crous P."/>
            <person name="Grigoriev I."/>
        </authorList>
    </citation>
    <scope>NUCLEOTIDE SEQUENCE</scope>
    <source>
        <strain evidence="2">CBS 122368</strain>
    </source>
</reference>
<accession>A0A6A6I8F7</accession>
<evidence type="ECO:0000313" key="2">
    <source>
        <dbReference type="EMBL" id="KAF2246368.1"/>
    </source>
</evidence>